<dbReference type="InParanoid" id="G0R4M5"/>
<dbReference type="OMA" id="NICYIAN"/>
<dbReference type="SMART" id="SM00332">
    <property type="entry name" value="PP2Cc"/>
    <property type="match status" value="1"/>
</dbReference>
<dbReference type="GO" id="GO:0046872">
    <property type="term" value="F:metal ion binding"/>
    <property type="evidence" value="ECO:0007669"/>
    <property type="project" value="UniProtKB-KW"/>
</dbReference>
<dbReference type="PANTHER" id="PTHR47992">
    <property type="entry name" value="PROTEIN PHOSPHATASE"/>
    <property type="match status" value="1"/>
</dbReference>
<dbReference type="OrthoDB" id="418442at2759"/>
<dbReference type="GO" id="GO:0016020">
    <property type="term" value="C:membrane"/>
    <property type="evidence" value="ECO:0007669"/>
    <property type="project" value="UniProtKB-SubCell"/>
</dbReference>
<protein>
    <submittedName>
        <fullName evidence="8">Protein phosphatase 2c, putative</fullName>
        <ecNumber evidence="8">3.1.3.16</ecNumber>
    </submittedName>
</protein>
<dbReference type="InterPro" id="IPR015655">
    <property type="entry name" value="PP2C"/>
</dbReference>
<dbReference type="SUPFAM" id="SSF81606">
    <property type="entry name" value="PP2C-like"/>
    <property type="match status" value="1"/>
</dbReference>
<evidence type="ECO:0000313" key="9">
    <source>
        <dbReference type="Proteomes" id="UP000008983"/>
    </source>
</evidence>
<gene>
    <name evidence="8" type="ORF">IMG5_193850</name>
</gene>
<dbReference type="InterPro" id="IPR036457">
    <property type="entry name" value="PPM-type-like_dom_sf"/>
</dbReference>
<evidence type="ECO:0000259" key="7">
    <source>
        <dbReference type="PROSITE" id="PS51746"/>
    </source>
</evidence>
<evidence type="ECO:0000256" key="5">
    <source>
        <dbReference type="ARBA" id="ARBA00023136"/>
    </source>
</evidence>
<evidence type="ECO:0000256" key="4">
    <source>
        <dbReference type="ARBA" id="ARBA00022912"/>
    </source>
</evidence>
<evidence type="ECO:0000256" key="3">
    <source>
        <dbReference type="ARBA" id="ARBA00022801"/>
    </source>
</evidence>
<reference evidence="8 9" key="1">
    <citation type="submission" date="2011-07" db="EMBL/GenBank/DDBJ databases">
        <authorList>
            <person name="Coyne R."/>
            <person name="Brami D."/>
            <person name="Johnson J."/>
            <person name="Hostetler J."/>
            <person name="Hannick L."/>
            <person name="Clark T."/>
            <person name="Cassidy-Hanley D."/>
            <person name="Inman J."/>
        </authorList>
    </citation>
    <scope>NUCLEOTIDE SEQUENCE [LARGE SCALE GENOMIC DNA]</scope>
    <source>
        <strain evidence="8 9">G5</strain>
    </source>
</reference>
<dbReference type="PROSITE" id="PS51746">
    <property type="entry name" value="PPM_2"/>
    <property type="match status" value="1"/>
</dbReference>
<keyword evidence="5" id="KW-0472">Membrane</keyword>
<dbReference type="EC" id="3.1.3.16" evidence="8"/>
<feature type="domain" description="PPM-type phosphatase" evidence="7">
    <location>
        <begin position="41"/>
        <end position="335"/>
    </location>
</feature>
<dbReference type="eggNOG" id="KOG0698">
    <property type="taxonomic scope" value="Eukaryota"/>
</dbReference>
<proteinExistence type="inferred from homology"/>
<dbReference type="STRING" id="857967.G0R4M5"/>
<keyword evidence="2" id="KW-0479">Metal-binding</keyword>
<dbReference type="PROSITE" id="PS01032">
    <property type="entry name" value="PPM_1"/>
    <property type="match status" value="1"/>
</dbReference>
<name>G0R4M5_ICHMU</name>
<dbReference type="RefSeq" id="XP_004025037.1">
    <property type="nucleotide sequence ID" value="XM_004024988.1"/>
</dbReference>
<dbReference type="Gene3D" id="3.60.40.10">
    <property type="entry name" value="PPM-type phosphatase domain"/>
    <property type="match status" value="1"/>
</dbReference>
<dbReference type="Proteomes" id="UP000008983">
    <property type="component" value="Unassembled WGS sequence"/>
</dbReference>
<dbReference type="Pfam" id="PF00481">
    <property type="entry name" value="PP2C"/>
    <property type="match status" value="1"/>
</dbReference>
<evidence type="ECO:0000256" key="6">
    <source>
        <dbReference type="RuleBase" id="RU003465"/>
    </source>
</evidence>
<dbReference type="GO" id="GO:0004722">
    <property type="term" value="F:protein serine/threonine phosphatase activity"/>
    <property type="evidence" value="ECO:0007669"/>
    <property type="project" value="UniProtKB-EC"/>
</dbReference>
<evidence type="ECO:0000256" key="1">
    <source>
        <dbReference type="ARBA" id="ARBA00004170"/>
    </source>
</evidence>
<dbReference type="InterPro" id="IPR000222">
    <property type="entry name" value="PP2C_BS"/>
</dbReference>
<dbReference type="SMART" id="SM00331">
    <property type="entry name" value="PP2C_SIG"/>
    <property type="match status" value="1"/>
</dbReference>
<dbReference type="GeneID" id="14903641"/>
<keyword evidence="3 6" id="KW-0378">Hydrolase</keyword>
<evidence type="ECO:0000256" key="2">
    <source>
        <dbReference type="ARBA" id="ARBA00022723"/>
    </source>
</evidence>
<dbReference type="InterPro" id="IPR001932">
    <property type="entry name" value="PPM-type_phosphatase-like_dom"/>
</dbReference>
<comment type="subcellular location">
    <subcellularLocation>
        <location evidence="1">Membrane</location>
        <topology evidence="1">Peripheral membrane protein</topology>
    </subcellularLocation>
</comment>
<evidence type="ECO:0000313" key="8">
    <source>
        <dbReference type="EMBL" id="EGR27585.1"/>
    </source>
</evidence>
<keyword evidence="4 6" id="KW-0904">Protein phosphatase</keyword>
<dbReference type="EMBL" id="GL984352">
    <property type="protein sequence ID" value="EGR27585.1"/>
    <property type="molecule type" value="Genomic_DNA"/>
</dbReference>
<dbReference type="AlphaFoldDB" id="G0R4M5"/>
<keyword evidence="9" id="KW-1185">Reference proteome</keyword>
<organism evidence="8 9">
    <name type="scientific">Ichthyophthirius multifiliis</name>
    <name type="common">White spot disease agent</name>
    <name type="synonym">Ich</name>
    <dbReference type="NCBI Taxonomy" id="5932"/>
    <lineage>
        <taxon>Eukaryota</taxon>
        <taxon>Sar</taxon>
        <taxon>Alveolata</taxon>
        <taxon>Ciliophora</taxon>
        <taxon>Intramacronucleata</taxon>
        <taxon>Oligohymenophorea</taxon>
        <taxon>Hymenostomatida</taxon>
        <taxon>Ophryoglenina</taxon>
        <taxon>Ichthyophthirius</taxon>
    </lineage>
</organism>
<comment type="similarity">
    <text evidence="6">Belongs to the PP2C family.</text>
</comment>
<sequence>MFLMNMFGSNNMNKTKKKGKKKVVVQNQVKNNINPLKDVKIVGYSKIGYGPKKTECQDSYCITDKLAEDCYFFAVYDGHGSSGKEASQAANDYIQTYLEKNQKKFKQLTTDKSRENFLRAAFKSAESKLKSSGIDYSNSGTCCISVFVQKNMCYIANLGDSRAVLYRTTNKEKLAIELSYDHKPTRPEEKERIIRAGGKIEKLMHDGVPVGPYRVWADDEGPGIAMTRTLGDLQAKKIGLISEPEIQHIELTKQDKFIVIGSDGVWDVMQSAEVVGFVAQHIQTESQESVPEAIVQECRNRWDEMNKNKKNSSKIGDLPYLKFGCDDITAVVAFFTFIEDDIK</sequence>
<dbReference type="CDD" id="cd00143">
    <property type="entry name" value="PP2Cc"/>
    <property type="match status" value="1"/>
</dbReference>
<accession>G0R4M5</accession>